<sequence length="136" mass="15073">MEMNRLADKEMNLVQENDQWKIFSSPVSHIIPNIGLRIEFPNSKKVFAYSCDTEPCSQVVKLANNSDVLIHESAGVAWGHSSASQAGQIANEAQAKQLYLIHYPNGNLKENNLLSSAKGSFGGPVKLAEDFMEFEF</sequence>
<organism evidence="2">
    <name type="scientific">marine sediment metagenome</name>
    <dbReference type="NCBI Taxonomy" id="412755"/>
    <lineage>
        <taxon>unclassified sequences</taxon>
        <taxon>metagenomes</taxon>
        <taxon>ecological metagenomes</taxon>
    </lineage>
</organism>
<dbReference type="InterPro" id="IPR036866">
    <property type="entry name" value="RibonucZ/Hydroxyglut_hydro"/>
</dbReference>
<proteinExistence type="predicted"/>
<gene>
    <name evidence="2" type="ORF">S03H2_22990</name>
</gene>
<dbReference type="Gene3D" id="3.60.15.10">
    <property type="entry name" value="Ribonuclease Z/Hydroxyacylglutathione hydrolase-like"/>
    <property type="match status" value="1"/>
</dbReference>
<dbReference type="InterPro" id="IPR001279">
    <property type="entry name" value="Metallo-B-lactamas"/>
</dbReference>
<name>X1F9J3_9ZZZZ</name>
<evidence type="ECO:0000259" key="1">
    <source>
        <dbReference type="Pfam" id="PF12706"/>
    </source>
</evidence>
<dbReference type="Pfam" id="PF12706">
    <property type="entry name" value="Lactamase_B_2"/>
    <property type="match status" value="1"/>
</dbReference>
<dbReference type="PANTHER" id="PTHR46018">
    <property type="entry name" value="ZINC PHOSPHODIESTERASE ELAC PROTEIN 1"/>
    <property type="match status" value="1"/>
</dbReference>
<dbReference type="PANTHER" id="PTHR46018:SF2">
    <property type="entry name" value="ZINC PHOSPHODIESTERASE ELAC PROTEIN 1"/>
    <property type="match status" value="1"/>
</dbReference>
<protein>
    <recommendedName>
        <fullName evidence="1">Metallo-beta-lactamase domain-containing protein</fullName>
    </recommendedName>
</protein>
<dbReference type="EMBL" id="BARU01012477">
    <property type="protein sequence ID" value="GAH41632.1"/>
    <property type="molecule type" value="Genomic_DNA"/>
</dbReference>
<dbReference type="GO" id="GO:0042781">
    <property type="term" value="F:3'-tRNA processing endoribonuclease activity"/>
    <property type="evidence" value="ECO:0007669"/>
    <property type="project" value="TreeGrafter"/>
</dbReference>
<dbReference type="AlphaFoldDB" id="X1F9J3"/>
<reference evidence="2" key="1">
    <citation type="journal article" date="2014" name="Front. Microbiol.">
        <title>High frequency of phylogenetically diverse reductive dehalogenase-homologous genes in deep subseafloor sedimentary metagenomes.</title>
        <authorList>
            <person name="Kawai M."/>
            <person name="Futagami T."/>
            <person name="Toyoda A."/>
            <person name="Takaki Y."/>
            <person name="Nishi S."/>
            <person name="Hori S."/>
            <person name="Arai W."/>
            <person name="Tsubouchi T."/>
            <person name="Morono Y."/>
            <person name="Uchiyama I."/>
            <person name="Ito T."/>
            <person name="Fujiyama A."/>
            <person name="Inagaki F."/>
            <person name="Takami H."/>
        </authorList>
    </citation>
    <scope>NUCLEOTIDE SEQUENCE</scope>
    <source>
        <strain evidence="2">Expedition CK06-06</strain>
    </source>
</reference>
<evidence type="ECO:0000313" key="2">
    <source>
        <dbReference type="EMBL" id="GAH41632.1"/>
    </source>
</evidence>
<comment type="caution">
    <text evidence="2">The sequence shown here is derived from an EMBL/GenBank/DDBJ whole genome shotgun (WGS) entry which is preliminary data.</text>
</comment>
<feature type="domain" description="Metallo-beta-lactamase" evidence="1">
    <location>
        <begin position="32"/>
        <end position="103"/>
    </location>
</feature>
<dbReference type="SUPFAM" id="SSF56281">
    <property type="entry name" value="Metallo-hydrolase/oxidoreductase"/>
    <property type="match status" value="1"/>
</dbReference>
<accession>X1F9J3</accession>